<keyword evidence="2" id="KW-0067">ATP-binding</keyword>
<dbReference type="GO" id="GO:0005777">
    <property type="term" value="C:peroxisome"/>
    <property type="evidence" value="ECO:0007669"/>
    <property type="project" value="InterPro"/>
</dbReference>
<evidence type="ECO:0000313" key="6">
    <source>
        <dbReference type="WBParaSite" id="PSAMB.scaffold12204size2890.g34727.t1"/>
    </source>
</evidence>
<dbReference type="Gene3D" id="3.10.330.10">
    <property type="match status" value="1"/>
</dbReference>
<evidence type="ECO:0000256" key="3">
    <source>
        <dbReference type="SAM" id="MobiDB-lite"/>
    </source>
</evidence>
<evidence type="ECO:0000256" key="1">
    <source>
        <dbReference type="ARBA" id="ARBA00022741"/>
    </source>
</evidence>
<dbReference type="WBParaSite" id="PSAMB.scaffold12204size2890.g34727.t1">
    <property type="protein sequence ID" value="PSAMB.scaffold12204size2890.g34727.t1"/>
    <property type="gene ID" value="PSAMB.scaffold12204size2890.g34727"/>
</dbReference>
<dbReference type="AlphaFoldDB" id="A0A914UTC4"/>
<dbReference type="InterPro" id="IPR029067">
    <property type="entry name" value="CDC48_domain_2-like_sf"/>
</dbReference>
<feature type="domain" description="Peroxisomal ATPase PEX1 N-terminal C-lobe" evidence="4">
    <location>
        <begin position="107"/>
        <end position="184"/>
    </location>
</feature>
<proteinExistence type="predicted"/>
<sequence>MSLKTFPALLVYHNWKNCFAYTARNCDVLALANAPSNVTSRGVAQLCHDGSSVRTPMFVELFATRGAESDRSGSLVVAVNGMAAMNAGFENEQQIIVQLLPNLPTCTRVEVEPLSSDDWEIIQHSTGRIEESFSDQIRVVQTGMVFPIWVERNMRVMFRISSFNAHQSEEAAVVSQSAEVIVAPPPSGAPAPARAPVSTLPHGWSTPKDAKETGSSSLLQSLMANFSINQADDPAD</sequence>
<name>A0A914UTC4_9BILA</name>
<dbReference type="GO" id="GO:0007031">
    <property type="term" value="P:peroxisome organization"/>
    <property type="evidence" value="ECO:0007669"/>
    <property type="project" value="InterPro"/>
</dbReference>
<reference evidence="6" key="1">
    <citation type="submission" date="2022-11" db="UniProtKB">
        <authorList>
            <consortium name="WormBaseParasite"/>
        </authorList>
    </citation>
    <scope>IDENTIFICATION</scope>
</reference>
<evidence type="ECO:0000259" key="4">
    <source>
        <dbReference type="Pfam" id="PF09262"/>
    </source>
</evidence>
<keyword evidence="1" id="KW-0547">Nucleotide-binding</keyword>
<dbReference type="Proteomes" id="UP000887566">
    <property type="component" value="Unplaced"/>
</dbReference>
<keyword evidence="5" id="KW-1185">Reference proteome</keyword>
<dbReference type="GO" id="GO:0005524">
    <property type="term" value="F:ATP binding"/>
    <property type="evidence" value="ECO:0007669"/>
    <property type="project" value="UniProtKB-KW"/>
</dbReference>
<evidence type="ECO:0000256" key="2">
    <source>
        <dbReference type="ARBA" id="ARBA00022840"/>
    </source>
</evidence>
<protein>
    <submittedName>
        <fullName evidence="6">Peroxisomal ATPase PEX1 N-terminal C-lobe domain-containing protein</fullName>
    </submittedName>
</protein>
<dbReference type="InterPro" id="IPR015342">
    <property type="entry name" value="PEX1-N_C-lobe"/>
</dbReference>
<feature type="region of interest" description="Disordered" evidence="3">
    <location>
        <begin position="185"/>
        <end position="216"/>
    </location>
</feature>
<dbReference type="SUPFAM" id="SSF54585">
    <property type="entry name" value="Cdc48 domain 2-like"/>
    <property type="match status" value="1"/>
</dbReference>
<evidence type="ECO:0000313" key="5">
    <source>
        <dbReference type="Proteomes" id="UP000887566"/>
    </source>
</evidence>
<organism evidence="5 6">
    <name type="scientific">Plectus sambesii</name>
    <dbReference type="NCBI Taxonomy" id="2011161"/>
    <lineage>
        <taxon>Eukaryota</taxon>
        <taxon>Metazoa</taxon>
        <taxon>Ecdysozoa</taxon>
        <taxon>Nematoda</taxon>
        <taxon>Chromadorea</taxon>
        <taxon>Plectida</taxon>
        <taxon>Plectina</taxon>
        <taxon>Plectoidea</taxon>
        <taxon>Plectidae</taxon>
        <taxon>Plectus</taxon>
    </lineage>
</organism>
<accession>A0A914UTC4</accession>
<dbReference type="Pfam" id="PF09262">
    <property type="entry name" value="PEX-1N"/>
    <property type="match status" value="1"/>
</dbReference>